<feature type="compositionally biased region" description="Pro residues" evidence="1">
    <location>
        <begin position="106"/>
        <end position="115"/>
    </location>
</feature>
<feature type="region of interest" description="Disordered" evidence="1">
    <location>
        <begin position="91"/>
        <end position="115"/>
    </location>
</feature>
<dbReference type="AlphaFoldDB" id="A0A7S0QGB7"/>
<accession>A0A7S0QGB7</accession>
<proteinExistence type="predicted"/>
<evidence type="ECO:0000256" key="1">
    <source>
        <dbReference type="SAM" id="MobiDB-lite"/>
    </source>
</evidence>
<evidence type="ECO:0000313" key="2">
    <source>
        <dbReference type="EMBL" id="CAD8629410.1"/>
    </source>
</evidence>
<protein>
    <submittedName>
        <fullName evidence="2">Uncharacterized protein</fullName>
    </submittedName>
</protein>
<reference evidence="2" key="1">
    <citation type="submission" date="2021-01" db="EMBL/GenBank/DDBJ databases">
        <authorList>
            <person name="Corre E."/>
            <person name="Pelletier E."/>
            <person name="Niang G."/>
            <person name="Scheremetjew M."/>
            <person name="Finn R."/>
            <person name="Kale V."/>
            <person name="Holt S."/>
            <person name="Cochrane G."/>
            <person name="Meng A."/>
            <person name="Brown T."/>
            <person name="Cohen L."/>
        </authorList>
    </citation>
    <scope>NUCLEOTIDE SEQUENCE</scope>
    <source>
        <strain evidence="2">CCAP979/52</strain>
    </source>
</reference>
<name>A0A7S0QGB7_9CRYP</name>
<gene>
    <name evidence="2" type="ORF">CCUR1050_LOCUS7089</name>
</gene>
<dbReference type="EMBL" id="HBEZ01012848">
    <property type="protein sequence ID" value="CAD8629410.1"/>
    <property type="molecule type" value="Transcribed_RNA"/>
</dbReference>
<sequence length="115" mass="12409">MHPPGMAAALIEQFPLEDQGLILMFGPLPPGATSYPAQEVFEGKNFLQQDSENGYGLMFRVEGGKFVVQFGNGVQRLDHDTLKRFKLHATGIPSPQEPAIAGTVDGPPPSTHGEH</sequence>
<organism evidence="2">
    <name type="scientific">Cryptomonas curvata</name>
    <dbReference type="NCBI Taxonomy" id="233186"/>
    <lineage>
        <taxon>Eukaryota</taxon>
        <taxon>Cryptophyceae</taxon>
        <taxon>Cryptomonadales</taxon>
        <taxon>Cryptomonadaceae</taxon>
        <taxon>Cryptomonas</taxon>
    </lineage>
</organism>